<keyword evidence="3" id="KW-0804">Transcription</keyword>
<proteinExistence type="predicted"/>
<keyword evidence="2" id="KW-0238">DNA-binding</keyword>
<dbReference type="PRINTS" id="PR00032">
    <property type="entry name" value="HTHARAC"/>
</dbReference>
<protein>
    <submittedName>
        <fullName evidence="5">AraC family transcriptional regulator</fullName>
    </submittedName>
</protein>
<dbReference type="InterPro" id="IPR018060">
    <property type="entry name" value="HTH_AraC"/>
</dbReference>
<accession>A0ABW3ZM88</accession>
<name>A0ABW3ZM88_9RHOB</name>
<dbReference type="SUPFAM" id="SSF46689">
    <property type="entry name" value="Homeodomain-like"/>
    <property type="match status" value="1"/>
</dbReference>
<evidence type="ECO:0000313" key="5">
    <source>
        <dbReference type="EMBL" id="MFD1344048.1"/>
    </source>
</evidence>
<reference evidence="6" key="1">
    <citation type="journal article" date="2019" name="Int. J. Syst. Evol. Microbiol.">
        <title>The Global Catalogue of Microorganisms (GCM) 10K type strain sequencing project: providing services to taxonomists for standard genome sequencing and annotation.</title>
        <authorList>
            <consortium name="The Broad Institute Genomics Platform"/>
            <consortium name="The Broad Institute Genome Sequencing Center for Infectious Disease"/>
            <person name="Wu L."/>
            <person name="Ma J."/>
        </authorList>
    </citation>
    <scope>NUCLEOTIDE SEQUENCE [LARGE SCALE GENOMIC DNA]</scope>
    <source>
        <strain evidence="6">CCUG 62953</strain>
    </source>
</reference>
<dbReference type="Proteomes" id="UP001597135">
    <property type="component" value="Unassembled WGS sequence"/>
</dbReference>
<evidence type="ECO:0000259" key="4">
    <source>
        <dbReference type="PROSITE" id="PS01124"/>
    </source>
</evidence>
<dbReference type="PANTHER" id="PTHR47894:SF4">
    <property type="entry name" value="HTH-TYPE TRANSCRIPTIONAL REGULATOR GADX"/>
    <property type="match status" value="1"/>
</dbReference>
<gene>
    <name evidence="5" type="ORF">ACFQ4E_16580</name>
</gene>
<dbReference type="PANTHER" id="PTHR47894">
    <property type="entry name" value="HTH-TYPE TRANSCRIPTIONAL REGULATOR GADX"/>
    <property type="match status" value="1"/>
</dbReference>
<dbReference type="EMBL" id="JBHTMU010000037">
    <property type="protein sequence ID" value="MFD1344048.1"/>
    <property type="molecule type" value="Genomic_DNA"/>
</dbReference>
<feature type="domain" description="HTH araC/xylS-type" evidence="4">
    <location>
        <begin position="242"/>
        <end position="340"/>
    </location>
</feature>
<dbReference type="PROSITE" id="PS01124">
    <property type="entry name" value="HTH_ARAC_FAMILY_2"/>
    <property type="match status" value="1"/>
</dbReference>
<evidence type="ECO:0000256" key="2">
    <source>
        <dbReference type="ARBA" id="ARBA00023125"/>
    </source>
</evidence>
<evidence type="ECO:0000256" key="1">
    <source>
        <dbReference type="ARBA" id="ARBA00023015"/>
    </source>
</evidence>
<organism evidence="5 6">
    <name type="scientific">Litorisediminicola beolgyonensis</name>
    <dbReference type="NCBI Taxonomy" id="1173614"/>
    <lineage>
        <taxon>Bacteria</taxon>
        <taxon>Pseudomonadati</taxon>
        <taxon>Pseudomonadota</taxon>
        <taxon>Alphaproteobacteria</taxon>
        <taxon>Rhodobacterales</taxon>
        <taxon>Paracoccaceae</taxon>
        <taxon>Litorisediminicola</taxon>
    </lineage>
</organism>
<comment type="caution">
    <text evidence="5">The sequence shown here is derived from an EMBL/GenBank/DDBJ whole genome shotgun (WGS) entry which is preliminary data.</text>
</comment>
<dbReference type="Gene3D" id="1.10.10.60">
    <property type="entry name" value="Homeodomain-like"/>
    <property type="match status" value="1"/>
</dbReference>
<sequence>MSPDPTEPSRIPRIQAKVLNAVLNGAPLPETEVEALLSVEGLSRADIREPHATLPFATYLRLFERISQALGRDSFGLELSQGMGPELIGPAGYIFVASPDLTHAVQALASSVFTIQDATRFEVQTGEEPHVRYRITDDEMMPRRQDVEFSLGYVDRLTRLLLGPGYKAAEVWFEHRGPARPDRQEALFGCPVFFDQDMNALWFRREDIDRRAPKADPNLVAVMQHYIQLLDRPSHAITTFSEEVTQTLATLPDGREPTLDTVAARLGLGASTLGRRLRAEGTSIRDLARRHGVELAARLLAETRLTIFEIAERSGYAETASFTRAFRSVTGESPRHYRSRLAASGAGGMG</sequence>
<dbReference type="InterPro" id="IPR020449">
    <property type="entry name" value="Tscrpt_reg_AraC-type_HTH"/>
</dbReference>
<dbReference type="Pfam" id="PF12833">
    <property type="entry name" value="HTH_18"/>
    <property type="match status" value="1"/>
</dbReference>
<keyword evidence="1" id="KW-0805">Transcription regulation</keyword>
<dbReference type="SMART" id="SM00342">
    <property type="entry name" value="HTH_ARAC"/>
    <property type="match status" value="1"/>
</dbReference>
<dbReference type="Pfam" id="PF12625">
    <property type="entry name" value="Arabinose_bd"/>
    <property type="match status" value="1"/>
</dbReference>
<keyword evidence="6" id="KW-1185">Reference proteome</keyword>
<dbReference type="InterPro" id="IPR032687">
    <property type="entry name" value="AraC-type_N"/>
</dbReference>
<evidence type="ECO:0000313" key="6">
    <source>
        <dbReference type="Proteomes" id="UP001597135"/>
    </source>
</evidence>
<evidence type="ECO:0000256" key="3">
    <source>
        <dbReference type="ARBA" id="ARBA00023163"/>
    </source>
</evidence>
<dbReference type="InterPro" id="IPR009057">
    <property type="entry name" value="Homeodomain-like_sf"/>
</dbReference>